<dbReference type="PANTHER" id="PTHR30137">
    <property type="entry name" value="LUCIFERASE-LIKE MONOOXYGENASE"/>
    <property type="match status" value="1"/>
</dbReference>
<evidence type="ECO:0000256" key="1">
    <source>
        <dbReference type="ARBA" id="ARBA00007789"/>
    </source>
</evidence>
<reference evidence="3 4" key="1">
    <citation type="submission" date="2017-12" db="EMBL/GenBank/DDBJ databases">
        <title>Complete Genome Sequence of Stenotrophomonas maltophilia CSM2.</title>
        <authorList>
            <person name="Castro-Jaimes S."/>
            <person name="Lopez-Leal G."/>
            <person name="Barberena Jonas C."/>
            <person name="Bustos P."/>
            <person name="Perez-Oseguera A."/>
            <person name="Cevallos M.A."/>
        </authorList>
    </citation>
    <scope>NUCLEOTIDE SEQUENCE [LARGE SCALE GENOMIC DNA]</scope>
    <source>
        <strain evidence="3 4">CSM2</strain>
    </source>
</reference>
<dbReference type="InterPro" id="IPR050766">
    <property type="entry name" value="Bact_Lucif_Oxidored"/>
</dbReference>
<dbReference type="Gene3D" id="3.20.20.30">
    <property type="entry name" value="Luciferase-like domain"/>
    <property type="match status" value="1"/>
</dbReference>
<comment type="similarity">
    <text evidence="1">To bacterial alkanal monooxygenase alpha and beta chains.</text>
</comment>
<dbReference type="GO" id="GO:0005829">
    <property type="term" value="C:cytosol"/>
    <property type="evidence" value="ECO:0007669"/>
    <property type="project" value="TreeGrafter"/>
</dbReference>
<dbReference type="AlphaFoldDB" id="A0AAD0FM59"/>
<feature type="domain" description="Luciferase-like" evidence="2">
    <location>
        <begin position="12"/>
        <end position="297"/>
    </location>
</feature>
<dbReference type="RefSeq" id="WP_101765344.1">
    <property type="nucleotide sequence ID" value="NZ_CP025298.1"/>
</dbReference>
<dbReference type="SUPFAM" id="SSF51679">
    <property type="entry name" value="Bacterial luciferase-like"/>
    <property type="match status" value="1"/>
</dbReference>
<dbReference type="InterPro" id="IPR036661">
    <property type="entry name" value="Luciferase-like_sf"/>
</dbReference>
<gene>
    <name evidence="3" type="ORF">SmaCSM2_09260</name>
</gene>
<dbReference type="GO" id="GO:0016705">
    <property type="term" value="F:oxidoreductase activity, acting on paired donors, with incorporation or reduction of molecular oxygen"/>
    <property type="evidence" value="ECO:0007669"/>
    <property type="project" value="InterPro"/>
</dbReference>
<accession>A0AAD0FM59</accession>
<evidence type="ECO:0000313" key="4">
    <source>
        <dbReference type="Proteomes" id="UP000234414"/>
    </source>
</evidence>
<dbReference type="EMBL" id="CP025298">
    <property type="protein sequence ID" value="AUI07359.1"/>
    <property type="molecule type" value="Genomic_DNA"/>
</dbReference>
<organism evidence="3 4">
    <name type="scientific">Stenotrophomonas maltophilia</name>
    <name type="common">Pseudomonas maltophilia</name>
    <name type="synonym">Xanthomonas maltophilia</name>
    <dbReference type="NCBI Taxonomy" id="40324"/>
    <lineage>
        <taxon>Bacteria</taxon>
        <taxon>Pseudomonadati</taxon>
        <taxon>Pseudomonadota</taxon>
        <taxon>Gammaproteobacteria</taxon>
        <taxon>Lysobacterales</taxon>
        <taxon>Lysobacteraceae</taxon>
        <taxon>Stenotrophomonas</taxon>
        <taxon>Stenotrophomonas maltophilia group</taxon>
    </lineage>
</organism>
<dbReference type="Proteomes" id="UP000234414">
    <property type="component" value="Chromosome"/>
</dbReference>
<evidence type="ECO:0000313" key="3">
    <source>
        <dbReference type="EMBL" id="AUI07359.1"/>
    </source>
</evidence>
<evidence type="ECO:0000259" key="2">
    <source>
        <dbReference type="Pfam" id="PF00296"/>
    </source>
</evidence>
<proteinExistence type="predicted"/>
<sequence length="331" mass="35360">MSYQISVLDKSPVAEGASPEQALRNSLQLAQRAEQLGYHRYWFAEHHAAPTLASPAPEVLAAWVLAQTRRIRIGSGGVMLRHYAPYKVAENFNLLSALAPGRVDLGVGKAPGGLPASTAALAAGRPAFADFDQQLRDLEGFLSGTLSEDHAHANAQARPVPQQAPERFLLGASPQSAKQAAELGWRFVYAAHFDGDPKHIEAAFDAYRSASTQPPLLATVAFAAPTAEAAARHIGALRVYKLHLGPGQTVNLPSPEAAAEYARQVGVADFRIEETRPSVLSGDAQHVRDELDALHRRFGVGEFILDAPVADLDARLTSLELLSPAPRAAVA</sequence>
<dbReference type="Pfam" id="PF00296">
    <property type="entry name" value="Bac_luciferase"/>
    <property type="match status" value="1"/>
</dbReference>
<dbReference type="NCBIfam" id="TIGR03558">
    <property type="entry name" value="oxido_grp_1"/>
    <property type="match status" value="1"/>
</dbReference>
<name>A0AAD0FM59_STEMA</name>
<dbReference type="InterPro" id="IPR011251">
    <property type="entry name" value="Luciferase-like_dom"/>
</dbReference>
<dbReference type="PANTHER" id="PTHR30137:SF20">
    <property type="entry name" value="N-ACETYL-S-ALKYLCYSTEINE MONOOXYGENASE"/>
    <property type="match status" value="1"/>
</dbReference>
<dbReference type="InterPro" id="IPR019949">
    <property type="entry name" value="CmoO-like"/>
</dbReference>
<protein>
    <submittedName>
        <fullName evidence="3">Alkane 1-monooxygenase</fullName>
    </submittedName>
</protein>